<evidence type="ECO:0000256" key="2">
    <source>
        <dbReference type="ARBA" id="ARBA00022803"/>
    </source>
</evidence>
<gene>
    <name evidence="4" type="ORF">DFH07DRAFT_773572</name>
</gene>
<keyword evidence="1" id="KW-0677">Repeat</keyword>
<reference evidence="4" key="1">
    <citation type="submission" date="2023-03" db="EMBL/GenBank/DDBJ databases">
        <title>Massive genome expansion in bonnet fungi (Mycena s.s.) driven by repeated elements and novel gene families across ecological guilds.</title>
        <authorList>
            <consortium name="Lawrence Berkeley National Laboratory"/>
            <person name="Harder C.B."/>
            <person name="Miyauchi S."/>
            <person name="Viragh M."/>
            <person name="Kuo A."/>
            <person name="Thoen E."/>
            <person name="Andreopoulos B."/>
            <person name="Lu D."/>
            <person name="Skrede I."/>
            <person name="Drula E."/>
            <person name="Henrissat B."/>
            <person name="Morin E."/>
            <person name="Kohler A."/>
            <person name="Barry K."/>
            <person name="LaButti K."/>
            <person name="Morin E."/>
            <person name="Salamov A."/>
            <person name="Lipzen A."/>
            <person name="Mereny Z."/>
            <person name="Hegedus B."/>
            <person name="Baldrian P."/>
            <person name="Stursova M."/>
            <person name="Weitz H."/>
            <person name="Taylor A."/>
            <person name="Grigoriev I.V."/>
            <person name="Nagy L.G."/>
            <person name="Martin F."/>
            <person name="Kauserud H."/>
        </authorList>
    </citation>
    <scope>NUCLEOTIDE SEQUENCE</scope>
    <source>
        <strain evidence="4">CBHHK188m</strain>
    </source>
</reference>
<dbReference type="InterPro" id="IPR011990">
    <property type="entry name" value="TPR-like_helical_dom_sf"/>
</dbReference>
<evidence type="ECO:0000256" key="3">
    <source>
        <dbReference type="PROSITE-ProRule" id="PRU00339"/>
    </source>
</evidence>
<evidence type="ECO:0000313" key="4">
    <source>
        <dbReference type="EMBL" id="KAJ7755027.1"/>
    </source>
</evidence>
<sequence>MSANASKDIDAKPSLVDRLKAEGNAFHGKENYQAAYQKYSEAIEQNPDADKAILAVLYANRAASCLAMKEYMDAMHDGRKATKLDPTYAKAWARIGAAARALEMWDVCREAWTSGLACLPAQDLTPAELVLKAQYEAGLKAADAGEAQEKSGMEKGKYTHIGRSSWQYALGSGIQIGLQKSTCQRRFTEQFKGFVILNAYRVWLLSLATSILILVQDFSRGALTDITNGLIRDTRVFHARGNFLEQLQAQMRFEAEFAGAWGSGGPKQIQKEAPERLKKSGWLPVRRALSVTVRVWMLRAFVDGNMGVITAGVEFYKRILDVLDWGRRTWPNVSVQVSQPSHRGSIIPQARPRERIHPGGYCTWNLDPGFYASFWIYPIAEALTILGAYHMQLGLARIDQHILKRFPVKGQVTSDPQAIIDFSHSAQYYQQAAEKFPEDDEHRAYFLAVALQALWWSEASLRITLPLCRKIRVATSKSVRIWEFSQNALTKRNHNCDEAVRFLADCERKLAAGEATLESALMPSDLLERRAAKIAYQQAY</sequence>
<dbReference type="PROSITE" id="PS50005">
    <property type="entry name" value="TPR"/>
    <property type="match status" value="1"/>
</dbReference>
<accession>A0AAD7NCI8</accession>
<dbReference type="EMBL" id="JARJLG010000065">
    <property type="protein sequence ID" value="KAJ7755027.1"/>
    <property type="molecule type" value="Genomic_DNA"/>
</dbReference>
<proteinExistence type="predicted"/>
<feature type="repeat" description="TPR" evidence="3">
    <location>
        <begin position="16"/>
        <end position="49"/>
    </location>
</feature>
<dbReference type="InterPro" id="IPR047150">
    <property type="entry name" value="SGT"/>
</dbReference>
<dbReference type="PANTHER" id="PTHR45831:SF2">
    <property type="entry name" value="LD24721P"/>
    <property type="match status" value="1"/>
</dbReference>
<evidence type="ECO:0000313" key="5">
    <source>
        <dbReference type="Proteomes" id="UP001215280"/>
    </source>
</evidence>
<dbReference type="GO" id="GO:0016020">
    <property type="term" value="C:membrane"/>
    <property type="evidence" value="ECO:0007669"/>
    <property type="project" value="TreeGrafter"/>
</dbReference>
<dbReference type="GO" id="GO:0060090">
    <property type="term" value="F:molecular adaptor activity"/>
    <property type="evidence" value="ECO:0007669"/>
    <property type="project" value="TreeGrafter"/>
</dbReference>
<keyword evidence="5" id="KW-1185">Reference proteome</keyword>
<dbReference type="SMART" id="SM00028">
    <property type="entry name" value="TPR"/>
    <property type="match status" value="3"/>
</dbReference>
<dbReference type="InterPro" id="IPR019734">
    <property type="entry name" value="TPR_rpt"/>
</dbReference>
<evidence type="ECO:0000256" key="1">
    <source>
        <dbReference type="ARBA" id="ARBA00022737"/>
    </source>
</evidence>
<dbReference type="GO" id="GO:0006620">
    <property type="term" value="P:post-translational protein targeting to endoplasmic reticulum membrane"/>
    <property type="evidence" value="ECO:0007669"/>
    <property type="project" value="TreeGrafter"/>
</dbReference>
<protein>
    <submittedName>
        <fullName evidence="4">Uncharacterized protein</fullName>
    </submittedName>
</protein>
<organism evidence="4 5">
    <name type="scientific">Mycena maculata</name>
    <dbReference type="NCBI Taxonomy" id="230809"/>
    <lineage>
        <taxon>Eukaryota</taxon>
        <taxon>Fungi</taxon>
        <taxon>Dikarya</taxon>
        <taxon>Basidiomycota</taxon>
        <taxon>Agaricomycotina</taxon>
        <taxon>Agaricomycetes</taxon>
        <taxon>Agaricomycetidae</taxon>
        <taxon>Agaricales</taxon>
        <taxon>Marasmiineae</taxon>
        <taxon>Mycenaceae</taxon>
        <taxon>Mycena</taxon>
    </lineage>
</organism>
<name>A0AAD7NCI8_9AGAR</name>
<dbReference type="Proteomes" id="UP001215280">
    <property type="component" value="Unassembled WGS sequence"/>
</dbReference>
<dbReference type="PANTHER" id="PTHR45831">
    <property type="entry name" value="LD24721P"/>
    <property type="match status" value="1"/>
</dbReference>
<dbReference type="Gene3D" id="1.25.40.10">
    <property type="entry name" value="Tetratricopeptide repeat domain"/>
    <property type="match status" value="1"/>
</dbReference>
<dbReference type="SUPFAM" id="SSF48452">
    <property type="entry name" value="TPR-like"/>
    <property type="match status" value="1"/>
</dbReference>
<dbReference type="AlphaFoldDB" id="A0AAD7NCI8"/>
<comment type="caution">
    <text evidence="4">The sequence shown here is derived from an EMBL/GenBank/DDBJ whole genome shotgun (WGS) entry which is preliminary data.</text>
</comment>
<dbReference type="GO" id="GO:0072380">
    <property type="term" value="C:TRC complex"/>
    <property type="evidence" value="ECO:0007669"/>
    <property type="project" value="TreeGrafter"/>
</dbReference>
<keyword evidence="2 3" id="KW-0802">TPR repeat</keyword>